<dbReference type="Proteomes" id="UP000277204">
    <property type="component" value="Unassembled WGS sequence"/>
</dbReference>
<gene>
    <name evidence="1" type="ORF">SMRZ_LOCUS21734</name>
</gene>
<keyword evidence="2" id="KW-1185">Reference proteome</keyword>
<dbReference type="EMBL" id="UZAI01018840">
    <property type="protein sequence ID" value="VDP40595.1"/>
    <property type="molecule type" value="Genomic_DNA"/>
</dbReference>
<name>A0A3P8E8R7_9TREM</name>
<proteinExistence type="predicted"/>
<protein>
    <submittedName>
        <fullName evidence="1">Uncharacterized protein</fullName>
    </submittedName>
</protein>
<organism evidence="1 2">
    <name type="scientific">Schistosoma margrebowiei</name>
    <dbReference type="NCBI Taxonomy" id="48269"/>
    <lineage>
        <taxon>Eukaryota</taxon>
        <taxon>Metazoa</taxon>
        <taxon>Spiralia</taxon>
        <taxon>Lophotrochozoa</taxon>
        <taxon>Platyhelminthes</taxon>
        <taxon>Trematoda</taxon>
        <taxon>Digenea</taxon>
        <taxon>Strigeidida</taxon>
        <taxon>Schistosomatoidea</taxon>
        <taxon>Schistosomatidae</taxon>
        <taxon>Schistosoma</taxon>
    </lineage>
</organism>
<dbReference type="AlphaFoldDB" id="A0A3P8E8R7"/>
<accession>A0A3P8E8R7</accession>
<evidence type="ECO:0000313" key="2">
    <source>
        <dbReference type="Proteomes" id="UP000277204"/>
    </source>
</evidence>
<evidence type="ECO:0000313" key="1">
    <source>
        <dbReference type="EMBL" id="VDP40595.1"/>
    </source>
</evidence>
<sequence>MRLISWMYLHLKVDVHSATGIQYRSIAVLNINEKI</sequence>
<reference evidence="1 2" key="1">
    <citation type="submission" date="2018-11" db="EMBL/GenBank/DDBJ databases">
        <authorList>
            <consortium name="Pathogen Informatics"/>
        </authorList>
    </citation>
    <scope>NUCLEOTIDE SEQUENCE [LARGE SCALE GENOMIC DNA]</scope>
    <source>
        <strain evidence="1 2">Zambia</strain>
    </source>
</reference>